<dbReference type="EMBL" id="PZZN01000003">
    <property type="protein sequence ID" value="PTM44986.1"/>
    <property type="molecule type" value="Genomic_DNA"/>
</dbReference>
<accession>A0A2T4YNJ1</accession>
<dbReference type="Pfam" id="PF05035">
    <property type="entry name" value="DGOK"/>
    <property type="match status" value="1"/>
</dbReference>
<reference evidence="1 2" key="1">
    <citation type="submission" date="2018-04" db="EMBL/GenBank/DDBJ databases">
        <title>Genomic Encyclopedia of Type Strains, Phase III (KMG-III): the genomes of soil and plant-associated and newly described type strains.</title>
        <authorList>
            <person name="Whitman W."/>
        </authorList>
    </citation>
    <scope>NUCLEOTIDE SEQUENCE [LARGE SCALE GENOMIC DNA]</scope>
    <source>
        <strain evidence="1 2">NW12</strain>
    </source>
</reference>
<dbReference type="Gene3D" id="3.30.420.300">
    <property type="entry name" value="2-keto-3-deoxy-galactonokinase, substrate binding domain"/>
    <property type="match status" value="1"/>
</dbReference>
<dbReference type="AlphaFoldDB" id="A0A2T4YNJ1"/>
<gene>
    <name evidence="1" type="ORF">C8J24_3203</name>
</gene>
<comment type="caution">
    <text evidence="1">The sequence shown here is derived from an EMBL/GenBank/DDBJ whole genome shotgun (WGS) entry which is preliminary data.</text>
</comment>
<dbReference type="InterPro" id="IPR042258">
    <property type="entry name" value="DGOK_N"/>
</dbReference>
<dbReference type="CDD" id="cd24012">
    <property type="entry name" value="ASKHA_NBD_KDGal-kinase"/>
    <property type="match status" value="1"/>
</dbReference>
<dbReference type="InterPro" id="IPR007729">
    <property type="entry name" value="DGOK"/>
</dbReference>
<protein>
    <submittedName>
        <fullName evidence="1">2-keto-3-deoxygalactonate kinase</fullName>
    </submittedName>
</protein>
<dbReference type="GO" id="GO:0008671">
    <property type="term" value="F:2-dehydro-3-deoxygalactonokinase activity"/>
    <property type="evidence" value="ECO:0007669"/>
    <property type="project" value="InterPro"/>
</dbReference>
<evidence type="ECO:0000313" key="2">
    <source>
        <dbReference type="Proteomes" id="UP000240996"/>
    </source>
</evidence>
<evidence type="ECO:0000313" key="1">
    <source>
        <dbReference type="EMBL" id="PTM44986.1"/>
    </source>
</evidence>
<dbReference type="InterPro" id="IPR042257">
    <property type="entry name" value="DGOK_C"/>
</dbReference>
<sequence length="299" mass="30973">MSYTVAGDWGTSNLRLYRIEDGAVVDRAAGPGIGDLGDQTPEQVLRGALARWRATSEPRAIHLCGMVGSRNGWIEIPYVDCPADPAIWAAGSARAMVDRIPVTIGAGLACTRGSGAPDVMRGEETQIFGAMALVPGLAAGRHLIALPGTHSKWATVEDGRVTGFQTFVTGELFALLRRHSTLTRAAADDGAPEDDAIGFDAGLDRISEGGHLLGALFETRAAQLRTGASGRWALGFLSGLVIGAEIAEILPAATGTITLIGDPALADRYNRALAARGLGATVHTGEACALAGLALLETP</sequence>
<proteinExistence type="predicted"/>
<dbReference type="Gene3D" id="3.30.420.310">
    <property type="entry name" value="2-keto-3-deoxy-galactonokinase, C-terminal domain"/>
    <property type="match status" value="1"/>
</dbReference>
<dbReference type="Proteomes" id="UP000240996">
    <property type="component" value="Unassembled WGS sequence"/>
</dbReference>
<organism evidence="1 2">
    <name type="scientific">Sphingomonas aerolata</name>
    <dbReference type="NCBI Taxonomy" id="185951"/>
    <lineage>
        <taxon>Bacteria</taxon>
        <taxon>Pseudomonadati</taxon>
        <taxon>Pseudomonadota</taxon>
        <taxon>Alphaproteobacteria</taxon>
        <taxon>Sphingomonadales</taxon>
        <taxon>Sphingomonadaceae</taxon>
        <taxon>Sphingomonas</taxon>
    </lineage>
</organism>
<dbReference type="RefSeq" id="WP_107933882.1">
    <property type="nucleotide sequence ID" value="NZ_PZZN01000003.1"/>
</dbReference>
<keyword evidence="2" id="KW-1185">Reference proteome</keyword>
<keyword evidence="1" id="KW-0808">Transferase</keyword>
<name>A0A2T4YNJ1_9SPHN</name>
<keyword evidence="1" id="KW-0418">Kinase</keyword>
<dbReference type="GO" id="GO:0034194">
    <property type="term" value="P:D-galactonate catabolic process"/>
    <property type="evidence" value="ECO:0007669"/>
    <property type="project" value="InterPro"/>
</dbReference>